<dbReference type="EMBL" id="BLAY01000035">
    <property type="protein sequence ID" value="GET37883.1"/>
    <property type="molecule type" value="Genomic_DNA"/>
</dbReference>
<dbReference type="Pfam" id="PF05360">
    <property type="entry name" value="YiaAB"/>
    <property type="match status" value="1"/>
</dbReference>
<keyword evidence="4" id="KW-1185">Reference proteome</keyword>
<accession>A0AAV3X6E5</accession>
<sequence>MPTTQTYRKAGKPMQNLTPQKDTAAWIIQVWASFILSFGSTAMGIAYLPVDGWVKGFMGMGLTFTVGSSLTLAKTIRDNHEASKITARIDEAKVEKLLSEHHPLK</sequence>
<proteinExistence type="predicted"/>
<dbReference type="InterPro" id="IPR008024">
    <property type="entry name" value="YiaAB"/>
</dbReference>
<feature type="transmembrane region" description="Helical" evidence="1">
    <location>
        <begin position="53"/>
        <end position="73"/>
    </location>
</feature>
<dbReference type="PANTHER" id="PTHR37290">
    <property type="entry name" value="INNER MEMBRANE PROTEIN YIAA-RELATED"/>
    <property type="match status" value="1"/>
</dbReference>
<reference evidence="3" key="1">
    <citation type="submission" date="2019-10" db="EMBL/GenBank/DDBJ databases">
        <title>Draft genome sequece of Microseira wollei NIES-4236.</title>
        <authorList>
            <person name="Yamaguchi H."/>
            <person name="Suzuki S."/>
            <person name="Kawachi M."/>
        </authorList>
    </citation>
    <scope>NUCLEOTIDE SEQUENCE</scope>
    <source>
        <strain evidence="3">NIES-4236</strain>
    </source>
</reference>
<keyword evidence="1" id="KW-0472">Membrane</keyword>
<keyword evidence="1" id="KW-1133">Transmembrane helix</keyword>
<dbReference type="Proteomes" id="UP001050975">
    <property type="component" value="Unassembled WGS sequence"/>
</dbReference>
<comment type="caution">
    <text evidence="3">The sequence shown here is derived from an EMBL/GenBank/DDBJ whole genome shotgun (WGS) entry which is preliminary data.</text>
</comment>
<gene>
    <name evidence="3" type="ORF">MiSe_26370</name>
</gene>
<dbReference type="AlphaFoldDB" id="A0AAV3X6E5"/>
<evidence type="ECO:0000256" key="1">
    <source>
        <dbReference type="SAM" id="Phobius"/>
    </source>
</evidence>
<evidence type="ECO:0000313" key="3">
    <source>
        <dbReference type="EMBL" id="GET37883.1"/>
    </source>
</evidence>
<feature type="transmembrane region" description="Helical" evidence="1">
    <location>
        <begin position="24"/>
        <end position="47"/>
    </location>
</feature>
<organism evidence="3 4">
    <name type="scientific">Microseira wollei NIES-4236</name>
    <dbReference type="NCBI Taxonomy" id="2530354"/>
    <lineage>
        <taxon>Bacteria</taxon>
        <taxon>Bacillati</taxon>
        <taxon>Cyanobacteriota</taxon>
        <taxon>Cyanophyceae</taxon>
        <taxon>Oscillatoriophycideae</taxon>
        <taxon>Aerosakkonematales</taxon>
        <taxon>Aerosakkonemataceae</taxon>
        <taxon>Microseira</taxon>
    </lineage>
</organism>
<evidence type="ECO:0000313" key="4">
    <source>
        <dbReference type="Proteomes" id="UP001050975"/>
    </source>
</evidence>
<dbReference type="GO" id="GO:0005886">
    <property type="term" value="C:plasma membrane"/>
    <property type="evidence" value="ECO:0007669"/>
    <property type="project" value="TreeGrafter"/>
</dbReference>
<dbReference type="InterPro" id="IPR038972">
    <property type="entry name" value="YiaA-like"/>
</dbReference>
<evidence type="ECO:0000259" key="2">
    <source>
        <dbReference type="Pfam" id="PF05360"/>
    </source>
</evidence>
<protein>
    <submittedName>
        <fullName evidence="3">YiaAB two helix</fullName>
    </submittedName>
</protein>
<dbReference type="PANTHER" id="PTHR37290:SF1">
    <property type="entry name" value="INNER MEMBRANE PROTEIN YIAA"/>
    <property type="match status" value="1"/>
</dbReference>
<dbReference type="GO" id="GO:0006974">
    <property type="term" value="P:DNA damage response"/>
    <property type="evidence" value="ECO:0007669"/>
    <property type="project" value="TreeGrafter"/>
</dbReference>
<feature type="domain" description="YiaAB two helix" evidence="2">
    <location>
        <begin position="26"/>
        <end position="78"/>
    </location>
</feature>
<name>A0AAV3X6E5_9CYAN</name>
<keyword evidence="1" id="KW-0812">Transmembrane</keyword>